<evidence type="ECO:0000256" key="1">
    <source>
        <dbReference type="SAM" id="MobiDB-lite"/>
    </source>
</evidence>
<proteinExistence type="predicted"/>
<dbReference type="Proteomes" id="UP001372834">
    <property type="component" value="Unassembled WGS sequence"/>
</dbReference>
<feature type="region of interest" description="Disordered" evidence="1">
    <location>
        <begin position="562"/>
        <end position="627"/>
    </location>
</feature>
<evidence type="ECO:0000313" key="3">
    <source>
        <dbReference type="Proteomes" id="UP001372834"/>
    </source>
</evidence>
<feature type="compositionally biased region" description="Acidic residues" evidence="1">
    <location>
        <begin position="379"/>
        <end position="402"/>
    </location>
</feature>
<protein>
    <submittedName>
        <fullName evidence="2">Uncharacterized protein</fullName>
    </submittedName>
</protein>
<gene>
    <name evidence="2" type="ORF">RUM43_011152</name>
</gene>
<reference evidence="2 3" key="1">
    <citation type="submission" date="2023-10" db="EMBL/GenBank/DDBJ databases">
        <title>Genomes of two closely related lineages of the louse Polyplax serrata with different host specificities.</title>
        <authorList>
            <person name="Martinu J."/>
            <person name="Tarabai H."/>
            <person name="Stefka J."/>
            <person name="Hypsa V."/>
        </authorList>
    </citation>
    <scope>NUCLEOTIDE SEQUENCE [LARGE SCALE GENOMIC DNA]</scope>
    <source>
        <strain evidence="2">HR10_N</strain>
    </source>
</reference>
<feature type="region of interest" description="Disordered" evidence="1">
    <location>
        <begin position="267"/>
        <end position="287"/>
    </location>
</feature>
<feature type="compositionally biased region" description="Basic and acidic residues" evidence="1">
    <location>
        <begin position="578"/>
        <end position="590"/>
    </location>
</feature>
<name>A0AAN8P6D7_POLSC</name>
<evidence type="ECO:0000313" key="2">
    <source>
        <dbReference type="EMBL" id="KAK6620856.1"/>
    </source>
</evidence>
<feature type="region of interest" description="Disordered" evidence="1">
    <location>
        <begin position="458"/>
        <end position="531"/>
    </location>
</feature>
<feature type="region of interest" description="Disordered" evidence="1">
    <location>
        <begin position="639"/>
        <end position="668"/>
    </location>
</feature>
<feature type="compositionally biased region" description="Basic and acidic residues" evidence="1">
    <location>
        <begin position="368"/>
        <end position="378"/>
    </location>
</feature>
<sequence length="759" mass="84324">MPPRWTVVDVGVLVQTEGQSLLLKAMCSFKVGNKDLRTACLQQKMNVNREEYNHPFNEFIDNRCRQLSQTKTGRDSAFHLAEWMKDNWGNTSQREGYNESNSRFQAQEARCRKMIASGDRTSPVRTVNNSKSDELDWFNQRSESKKMEICQSASEGQITSKSGDNQERTVSVCRQCHKTCFNSSGKKHCLREDLIEDLEEDEEGDDEDENVTSGDEAWGPLMMLGMCGILPAMKTSQDPFAPIESPTISILPPTPDKKIKSNEKAEMVTSTFGESKKSENVSRTTTDRMTTCQKVTTFMSTTPSVMKPKIQITKMVDSEDEGTPGKGSPYKSLSSSSRLRRFGTLSSLEKVTSDVSVGRNETTTGDVSVKKREVKAESGEDEDEDDDDDDEGGDEDGDEDSDKIEVKSHPLEVGDSIRGWTVRAGSFVAAKMAFFERLSSPDNSVTVRKTTFLERYFKPSGENNLESSDVGTNASSLTRDDEGETSGATSGEEVWGTPTSGGDFDDDLAAESGTFSIFESPRGSIGPEDDTEQLMDDLLMSLPVLSVRTRGISPKRRLETLMEEDDSELSSTPCSPKVTRDVKPGQDRVLHGSQGKQLTDGVPKVSSNAIRQQSARRTTMARPKVGNIDRALGIHSDEEEVVEDRSSSPSLLRRLGLKKNSGRQNEPGKKCNKILGFLSSKKMNTTVGSRNSAIYGAKPLFRYLFNKDSDDDDDDDDDDIPTTLPKGLTPYRRNEKRLEKRFWKQLRKRRSSTKAATVG</sequence>
<feature type="compositionally biased region" description="Basic and acidic residues" evidence="1">
    <location>
        <begin position="403"/>
        <end position="412"/>
    </location>
</feature>
<comment type="caution">
    <text evidence="2">The sequence shown here is derived from an EMBL/GenBank/DDBJ whole genome shotgun (WGS) entry which is preliminary data.</text>
</comment>
<feature type="compositionally biased region" description="Polar residues" evidence="1">
    <location>
        <begin position="605"/>
        <end position="617"/>
    </location>
</feature>
<feature type="compositionally biased region" description="Acidic residues" evidence="1">
    <location>
        <begin position="709"/>
        <end position="720"/>
    </location>
</feature>
<feature type="compositionally biased region" description="Polar residues" evidence="1">
    <location>
        <begin position="353"/>
        <end position="366"/>
    </location>
</feature>
<accession>A0AAN8P6D7</accession>
<dbReference type="AlphaFoldDB" id="A0AAN8P6D7"/>
<organism evidence="2 3">
    <name type="scientific">Polyplax serrata</name>
    <name type="common">Common mouse louse</name>
    <dbReference type="NCBI Taxonomy" id="468196"/>
    <lineage>
        <taxon>Eukaryota</taxon>
        <taxon>Metazoa</taxon>
        <taxon>Ecdysozoa</taxon>
        <taxon>Arthropoda</taxon>
        <taxon>Hexapoda</taxon>
        <taxon>Insecta</taxon>
        <taxon>Pterygota</taxon>
        <taxon>Neoptera</taxon>
        <taxon>Paraneoptera</taxon>
        <taxon>Psocodea</taxon>
        <taxon>Troctomorpha</taxon>
        <taxon>Phthiraptera</taxon>
        <taxon>Anoplura</taxon>
        <taxon>Polyplacidae</taxon>
        <taxon>Polyplax</taxon>
    </lineage>
</organism>
<feature type="region of interest" description="Disordered" evidence="1">
    <location>
        <begin position="708"/>
        <end position="735"/>
    </location>
</feature>
<feature type="compositionally biased region" description="Polar residues" evidence="1">
    <location>
        <begin position="461"/>
        <end position="477"/>
    </location>
</feature>
<dbReference type="EMBL" id="JAWJWE010000039">
    <property type="protein sequence ID" value="KAK6620856.1"/>
    <property type="molecule type" value="Genomic_DNA"/>
</dbReference>
<feature type="region of interest" description="Disordered" evidence="1">
    <location>
        <begin position="353"/>
        <end position="414"/>
    </location>
</feature>
<feature type="region of interest" description="Disordered" evidence="1">
    <location>
        <begin position="315"/>
        <end position="338"/>
    </location>
</feature>